<evidence type="ECO:0000313" key="4">
    <source>
        <dbReference type="Proteomes" id="UP000663828"/>
    </source>
</evidence>
<organism evidence="2 4">
    <name type="scientific">Adineta ricciae</name>
    <name type="common">Rotifer</name>
    <dbReference type="NCBI Taxonomy" id="249248"/>
    <lineage>
        <taxon>Eukaryota</taxon>
        <taxon>Metazoa</taxon>
        <taxon>Spiralia</taxon>
        <taxon>Gnathifera</taxon>
        <taxon>Rotifera</taxon>
        <taxon>Eurotatoria</taxon>
        <taxon>Bdelloidea</taxon>
        <taxon>Adinetida</taxon>
        <taxon>Adinetidae</taxon>
        <taxon>Adineta</taxon>
    </lineage>
</organism>
<feature type="transmembrane region" description="Helical" evidence="1">
    <location>
        <begin position="1295"/>
        <end position="1319"/>
    </location>
</feature>
<dbReference type="Proteomes" id="UP000663828">
    <property type="component" value="Unassembled WGS sequence"/>
</dbReference>
<dbReference type="OrthoDB" id="10025931at2759"/>
<feature type="transmembrane region" description="Helical" evidence="1">
    <location>
        <begin position="947"/>
        <end position="969"/>
    </location>
</feature>
<evidence type="ECO:0000313" key="3">
    <source>
        <dbReference type="EMBL" id="CAF1455431.1"/>
    </source>
</evidence>
<accession>A0A814K5P9</accession>
<dbReference type="EMBL" id="CAJNOJ010000458">
    <property type="protein sequence ID" value="CAF1455431.1"/>
    <property type="molecule type" value="Genomic_DNA"/>
</dbReference>
<keyword evidence="1" id="KW-0812">Transmembrane</keyword>
<keyword evidence="1" id="KW-1133">Transmembrane helix</keyword>
<keyword evidence="4" id="KW-1185">Reference proteome</keyword>
<comment type="caution">
    <text evidence="2">The sequence shown here is derived from an EMBL/GenBank/DDBJ whole genome shotgun (WGS) entry which is preliminary data.</text>
</comment>
<dbReference type="EMBL" id="CAJNOR010000963">
    <property type="protein sequence ID" value="CAF1046530.1"/>
    <property type="molecule type" value="Genomic_DNA"/>
</dbReference>
<sequence>MVIRTSIVYLHAKILNYNLFIPDEDDYDDEHDLSTSATNFVERQIYSTWVYVFLLTIFVYFLFFVTLINPQSRTVAVSNLTPSLFHQLQRQYGSTLSCACTTIAVPYQTFVSNTVSLHPVCSSGFVSQEWIEVFYLPLASLFPIVDIRTTAFSHFELLSALCSISNDTVLQSLADIDISQLISVQVLTEDNVQSEIAARIALVRTSAPSQTASFLKFLQVIYRSNTFASALETNAHVIVSDGAYVYTTEYPLAVNNIYNTDCARANLVGPAYFIAEANQYYEEHEKDWTGSYDYGALDSNTAATMEGFFGGCFALDAALASTLQCLYDVQCLNILRDYFSGFNESAFKSLDPLPSSIQENSSVSDLVANLFIDQWSTKINYSSYFEQCAPSLCTYSTTDPINFSYSVTLLLSLYGGLTAILRLVAPFLINIVVKLKRHSVKSVLNCGLWFKSVRHLTWWMKQLNLFKAAANRTVDDVRQQRITTRCYLFLFACSIVILVSFTSVTTQTVTVVASNPSLNRYKQLQMSNPSTLKCPCSNSTMPYSTFASLSASFHQLCSSNLVSEEWITMLTQSGYGVGADNIWFLNSGAFFGQLSILCQLANKTVYDNINAFLARTFATSYVLNEKDFNTQSNQAVHQLIESTVISFNRFIDATSLFFQVHQPLTEQGSNVVLNTSFDIYQDTDQEWTPISLRLRSFQKNYSDGETCECAHDISCYSQTEFLPDWINNFTYPGLNFSVQITDLTAPGVVYGCYTTNSVLLSTLQAFYTDTTHLEELVHCVRYILYNKTGTVPTLDVEPLVYNRSSSRFPPKSSLASIVKELMVEQWNVSFAFDRYYQTCAPTYCTYTAIARAKDSIGVLLTLISMIGGLSIALKLLTPLCINSTICVFKPKVKKRQEVRPKLCDRLRMAPKSLLQFIFDKLKNLNIFPARTFGSTRDRRTIKCLGQWATRLYIVLLAISLTILALHTIIQPQVLTKTYPKPSLRTYNTLINGHGKQLQCPCSAISSAYDRYLQIHAEFHQICSSVFVSDQWRLDLLANIMIDLSIYTIRDYRRFVSSHLQFLKGLCELSIQSVQQSVGEVLSSLLVTSELLSPGTFEERINRTIDHMKANVPTALNRLLYLLRITNHVNNIVSDYGTNYRYIGSRDGNQSETIAYTQPLIYDNNCSCGLNLSCTTDASFNETELVIIKGLKMGCTPSESLLASTLECFHNSSCIDLLKEMTNANENITDTNDSIPLNLTNSRFAVNTAVIDLVAELFVERWSIEMNYSSYFDQCSPMICSYTYTQQLNSISAVTYILGFFGGLTILFKWISPIIVSFVNKIYQWRQNKRQTRVEPIFNIQTTIVRINVKSNTISDSTTHAPKQS</sequence>
<gene>
    <name evidence="3" type="ORF">EDS130_LOCUS39798</name>
    <name evidence="2" type="ORF">XAT740_LOCUS15547</name>
</gene>
<feature type="transmembrane region" description="Helical" evidence="1">
    <location>
        <begin position="409"/>
        <end position="433"/>
    </location>
</feature>
<feature type="transmembrane region" description="Helical" evidence="1">
    <location>
        <begin position="486"/>
        <end position="504"/>
    </location>
</feature>
<evidence type="ECO:0000313" key="2">
    <source>
        <dbReference type="EMBL" id="CAF1046530.1"/>
    </source>
</evidence>
<dbReference type="Proteomes" id="UP000663852">
    <property type="component" value="Unassembled WGS sequence"/>
</dbReference>
<protein>
    <submittedName>
        <fullName evidence="2">Uncharacterized protein</fullName>
    </submittedName>
</protein>
<name>A0A814K5P9_ADIRI</name>
<reference evidence="2" key="1">
    <citation type="submission" date="2021-02" db="EMBL/GenBank/DDBJ databases">
        <authorList>
            <person name="Nowell W R."/>
        </authorList>
    </citation>
    <scope>NUCLEOTIDE SEQUENCE</scope>
</reference>
<feature type="transmembrane region" description="Helical" evidence="1">
    <location>
        <begin position="49"/>
        <end position="68"/>
    </location>
</feature>
<evidence type="ECO:0000256" key="1">
    <source>
        <dbReference type="SAM" id="Phobius"/>
    </source>
</evidence>
<keyword evidence="1" id="KW-0472">Membrane</keyword>
<proteinExistence type="predicted"/>